<dbReference type="AlphaFoldDB" id="A0A6S6TCI9"/>
<reference evidence="8" key="1">
    <citation type="submission" date="2020-01" db="EMBL/GenBank/DDBJ databases">
        <authorList>
            <person name="Meier V. D."/>
            <person name="Meier V D."/>
        </authorList>
    </citation>
    <scope>NUCLEOTIDE SEQUENCE</scope>
    <source>
        <strain evidence="8">HLG_WM_MAG_07</strain>
    </source>
</reference>
<name>A0A6S6TCI9_9GAMM</name>
<keyword evidence="3 6" id="KW-0694">RNA-binding</keyword>
<protein>
    <recommendedName>
        <fullName evidence="6">Large ribosomal subunit protein bL21</fullName>
    </recommendedName>
</protein>
<comment type="subunit">
    <text evidence="6">Part of the 50S ribosomal subunit. Contacts protein L20.</text>
</comment>
<evidence type="ECO:0000256" key="7">
    <source>
        <dbReference type="RuleBase" id="RU000562"/>
    </source>
</evidence>
<dbReference type="EMBL" id="CACVAY010000056">
    <property type="protein sequence ID" value="CAA6812764.1"/>
    <property type="molecule type" value="Genomic_DNA"/>
</dbReference>
<keyword evidence="2 6" id="KW-0699">rRNA-binding</keyword>
<dbReference type="PANTHER" id="PTHR21349:SF0">
    <property type="entry name" value="LARGE RIBOSOMAL SUBUNIT PROTEIN BL21M"/>
    <property type="match status" value="1"/>
</dbReference>
<keyword evidence="4 6" id="KW-0689">Ribosomal protein</keyword>
<dbReference type="HAMAP" id="MF_01363">
    <property type="entry name" value="Ribosomal_bL21"/>
    <property type="match status" value="1"/>
</dbReference>
<proteinExistence type="inferred from homology"/>
<evidence type="ECO:0000256" key="4">
    <source>
        <dbReference type="ARBA" id="ARBA00022980"/>
    </source>
</evidence>
<evidence type="ECO:0000256" key="5">
    <source>
        <dbReference type="ARBA" id="ARBA00023274"/>
    </source>
</evidence>
<sequence length="103" mass="11548">MYAVIRTGGKQYRVAEGDVIEIEKLEIDEGSDVDFENVLMVGAGEDVKIGAPYVDGCKVTGTVKEQKRGKKVEIIKFKRRKHHQKRTGHRQYLTTVEITGISA</sequence>
<dbReference type="SUPFAM" id="SSF141091">
    <property type="entry name" value="L21p-like"/>
    <property type="match status" value="1"/>
</dbReference>
<evidence type="ECO:0000256" key="3">
    <source>
        <dbReference type="ARBA" id="ARBA00022884"/>
    </source>
</evidence>
<comment type="similarity">
    <text evidence="1 6 7">Belongs to the bacterial ribosomal protein bL21 family.</text>
</comment>
<dbReference type="InterPro" id="IPR001787">
    <property type="entry name" value="Ribosomal_bL21"/>
</dbReference>
<dbReference type="GO" id="GO:1990904">
    <property type="term" value="C:ribonucleoprotein complex"/>
    <property type="evidence" value="ECO:0007669"/>
    <property type="project" value="UniProtKB-KW"/>
</dbReference>
<dbReference type="Pfam" id="PF00829">
    <property type="entry name" value="Ribosomal_L21p"/>
    <property type="match status" value="1"/>
</dbReference>
<organism evidence="8">
    <name type="scientific">uncultured Thiotrichaceae bacterium</name>
    <dbReference type="NCBI Taxonomy" id="298394"/>
    <lineage>
        <taxon>Bacteria</taxon>
        <taxon>Pseudomonadati</taxon>
        <taxon>Pseudomonadota</taxon>
        <taxon>Gammaproteobacteria</taxon>
        <taxon>Thiotrichales</taxon>
        <taxon>Thiotrichaceae</taxon>
        <taxon>environmental samples</taxon>
    </lineage>
</organism>
<dbReference type="InterPro" id="IPR018258">
    <property type="entry name" value="Ribosomal_bL21_CS"/>
</dbReference>
<evidence type="ECO:0000256" key="1">
    <source>
        <dbReference type="ARBA" id="ARBA00008563"/>
    </source>
</evidence>
<dbReference type="GO" id="GO:0006412">
    <property type="term" value="P:translation"/>
    <property type="evidence" value="ECO:0007669"/>
    <property type="project" value="UniProtKB-UniRule"/>
</dbReference>
<comment type="function">
    <text evidence="6 7">This protein binds to 23S rRNA in the presence of protein L20.</text>
</comment>
<dbReference type="NCBIfam" id="TIGR00061">
    <property type="entry name" value="L21"/>
    <property type="match status" value="1"/>
</dbReference>
<dbReference type="GO" id="GO:0005737">
    <property type="term" value="C:cytoplasm"/>
    <property type="evidence" value="ECO:0007669"/>
    <property type="project" value="UniProtKB-ARBA"/>
</dbReference>
<keyword evidence="5 6" id="KW-0687">Ribonucleoprotein</keyword>
<evidence type="ECO:0000256" key="2">
    <source>
        <dbReference type="ARBA" id="ARBA00022730"/>
    </source>
</evidence>
<evidence type="ECO:0000256" key="6">
    <source>
        <dbReference type="HAMAP-Rule" id="MF_01363"/>
    </source>
</evidence>
<dbReference type="GO" id="GO:0003735">
    <property type="term" value="F:structural constituent of ribosome"/>
    <property type="evidence" value="ECO:0007669"/>
    <property type="project" value="InterPro"/>
</dbReference>
<evidence type="ECO:0000313" key="8">
    <source>
        <dbReference type="EMBL" id="CAA6812764.1"/>
    </source>
</evidence>
<dbReference type="GO" id="GO:0019843">
    <property type="term" value="F:rRNA binding"/>
    <property type="evidence" value="ECO:0007669"/>
    <property type="project" value="UniProtKB-UniRule"/>
</dbReference>
<gene>
    <name evidence="6" type="primary">rplU</name>
    <name evidence="8" type="ORF">HELGO_WM14748</name>
</gene>
<dbReference type="PANTHER" id="PTHR21349">
    <property type="entry name" value="50S RIBOSOMAL PROTEIN L21"/>
    <property type="match status" value="1"/>
</dbReference>
<dbReference type="InterPro" id="IPR036164">
    <property type="entry name" value="bL21-like_sf"/>
</dbReference>
<dbReference type="PROSITE" id="PS01169">
    <property type="entry name" value="RIBOSOMAL_L21"/>
    <property type="match status" value="1"/>
</dbReference>
<dbReference type="GO" id="GO:0005840">
    <property type="term" value="C:ribosome"/>
    <property type="evidence" value="ECO:0007669"/>
    <property type="project" value="UniProtKB-KW"/>
</dbReference>
<dbReference type="InterPro" id="IPR028909">
    <property type="entry name" value="bL21-like"/>
</dbReference>
<accession>A0A6S6TCI9</accession>